<accession>A0A2A4X4P9</accession>
<sequence>MTTVSTHNNLPDINFGDDPISNLEQRFENLDKLAAKRGLKCIMDLRLPSGLTVQKVADQFVKELVSK</sequence>
<name>A0A2A4X4P9_UNCAE</name>
<reference evidence="2" key="1">
    <citation type="submission" date="2017-08" db="EMBL/GenBank/DDBJ databases">
        <title>A dynamic microbial community with high functional redundancy inhabits the cold, oxic subseafloor aquifer.</title>
        <authorList>
            <person name="Tully B.J."/>
            <person name="Wheat C.G."/>
            <person name="Glazer B.T."/>
            <person name="Huber J.A."/>
        </authorList>
    </citation>
    <scope>NUCLEOTIDE SEQUENCE [LARGE SCALE GENOMIC DNA]</scope>
</reference>
<proteinExistence type="predicted"/>
<comment type="caution">
    <text evidence="1">The sequence shown here is derived from an EMBL/GenBank/DDBJ whole genome shotgun (WGS) entry which is preliminary data.</text>
</comment>
<gene>
    <name evidence="1" type="ORF">COB21_02890</name>
</gene>
<organism evidence="1 2">
    <name type="scientific">Aerophobetes bacterium</name>
    <dbReference type="NCBI Taxonomy" id="2030807"/>
    <lineage>
        <taxon>Bacteria</taxon>
        <taxon>Candidatus Aerophobota</taxon>
    </lineage>
</organism>
<dbReference type="EMBL" id="NVUK01000015">
    <property type="protein sequence ID" value="PCI77550.1"/>
    <property type="molecule type" value="Genomic_DNA"/>
</dbReference>
<evidence type="ECO:0000313" key="1">
    <source>
        <dbReference type="EMBL" id="PCI77550.1"/>
    </source>
</evidence>
<dbReference type="Proteomes" id="UP000218775">
    <property type="component" value="Unassembled WGS sequence"/>
</dbReference>
<protein>
    <submittedName>
        <fullName evidence="1">Uncharacterized protein</fullName>
    </submittedName>
</protein>
<dbReference type="AlphaFoldDB" id="A0A2A4X4P9"/>
<evidence type="ECO:0000313" key="2">
    <source>
        <dbReference type="Proteomes" id="UP000218775"/>
    </source>
</evidence>